<comment type="caution">
    <text evidence="1">The sequence shown here is derived from an EMBL/GenBank/DDBJ whole genome shotgun (WGS) entry which is preliminary data.</text>
</comment>
<dbReference type="Proteomes" id="UP000789375">
    <property type="component" value="Unassembled WGS sequence"/>
</dbReference>
<evidence type="ECO:0000313" key="2">
    <source>
        <dbReference type="Proteomes" id="UP000789375"/>
    </source>
</evidence>
<dbReference type="AlphaFoldDB" id="A0A9N8W921"/>
<organism evidence="1 2">
    <name type="scientific">Funneliformis mosseae</name>
    <name type="common">Endomycorrhizal fungus</name>
    <name type="synonym">Glomus mosseae</name>
    <dbReference type="NCBI Taxonomy" id="27381"/>
    <lineage>
        <taxon>Eukaryota</taxon>
        <taxon>Fungi</taxon>
        <taxon>Fungi incertae sedis</taxon>
        <taxon>Mucoromycota</taxon>
        <taxon>Glomeromycotina</taxon>
        <taxon>Glomeromycetes</taxon>
        <taxon>Glomerales</taxon>
        <taxon>Glomeraceae</taxon>
        <taxon>Funneliformis</taxon>
    </lineage>
</organism>
<evidence type="ECO:0000313" key="1">
    <source>
        <dbReference type="EMBL" id="CAG8477946.1"/>
    </source>
</evidence>
<dbReference type="EMBL" id="CAJVPP010000389">
    <property type="protein sequence ID" value="CAG8477946.1"/>
    <property type="molecule type" value="Genomic_DNA"/>
</dbReference>
<accession>A0A9N8W921</accession>
<gene>
    <name evidence="1" type="ORF">FMOSSE_LOCUS2857</name>
</gene>
<sequence>MERHSRDTVNCLRNYLKISRCPKLSGQLSGDGSDFIQSVDGLDSSANSFNIDTVLLDVKLIQSRQGPQF</sequence>
<protein>
    <submittedName>
        <fullName evidence="1">9168_t:CDS:1</fullName>
    </submittedName>
</protein>
<reference evidence="1" key="1">
    <citation type="submission" date="2021-06" db="EMBL/GenBank/DDBJ databases">
        <authorList>
            <person name="Kallberg Y."/>
            <person name="Tangrot J."/>
            <person name="Rosling A."/>
        </authorList>
    </citation>
    <scope>NUCLEOTIDE SEQUENCE</scope>
    <source>
        <strain evidence="1">87-6 pot B 2015</strain>
    </source>
</reference>
<proteinExistence type="predicted"/>
<name>A0A9N8W921_FUNMO</name>
<keyword evidence="2" id="KW-1185">Reference proteome</keyword>